<name>A0A9D4RNT9_DREPO</name>
<evidence type="ECO:0000313" key="2">
    <source>
        <dbReference type="Proteomes" id="UP000828390"/>
    </source>
</evidence>
<keyword evidence="2" id="KW-1185">Reference proteome</keyword>
<proteinExistence type="predicted"/>
<dbReference type="AlphaFoldDB" id="A0A9D4RNT9"/>
<sequence length="142" mass="16009">MWLLSRVNPHMPFEIIACKKVLSTNAAATVWPLFRVNSHMLSEVTTLGKVLFTHAAMMTSIYIVNPNRLSQVEFVLDIFISQRFLVTETACMRSFADIEVIVCDANNNMRRNMLCQAHKVRQTMPAGVAPELPLVFAIKTAI</sequence>
<accession>A0A9D4RNT9</accession>
<evidence type="ECO:0000313" key="1">
    <source>
        <dbReference type="EMBL" id="KAH3873898.1"/>
    </source>
</evidence>
<organism evidence="1 2">
    <name type="scientific">Dreissena polymorpha</name>
    <name type="common">Zebra mussel</name>
    <name type="synonym">Mytilus polymorpha</name>
    <dbReference type="NCBI Taxonomy" id="45954"/>
    <lineage>
        <taxon>Eukaryota</taxon>
        <taxon>Metazoa</taxon>
        <taxon>Spiralia</taxon>
        <taxon>Lophotrochozoa</taxon>
        <taxon>Mollusca</taxon>
        <taxon>Bivalvia</taxon>
        <taxon>Autobranchia</taxon>
        <taxon>Heteroconchia</taxon>
        <taxon>Euheterodonta</taxon>
        <taxon>Imparidentia</taxon>
        <taxon>Neoheterodontei</taxon>
        <taxon>Myida</taxon>
        <taxon>Dreissenoidea</taxon>
        <taxon>Dreissenidae</taxon>
        <taxon>Dreissena</taxon>
    </lineage>
</organism>
<comment type="caution">
    <text evidence="1">The sequence shown here is derived from an EMBL/GenBank/DDBJ whole genome shotgun (WGS) entry which is preliminary data.</text>
</comment>
<dbReference type="EMBL" id="JAIWYP010000002">
    <property type="protein sequence ID" value="KAH3873898.1"/>
    <property type="molecule type" value="Genomic_DNA"/>
</dbReference>
<dbReference type="Proteomes" id="UP000828390">
    <property type="component" value="Unassembled WGS sequence"/>
</dbReference>
<reference evidence="1" key="1">
    <citation type="journal article" date="2019" name="bioRxiv">
        <title>The Genome of the Zebra Mussel, Dreissena polymorpha: A Resource for Invasive Species Research.</title>
        <authorList>
            <person name="McCartney M.A."/>
            <person name="Auch B."/>
            <person name="Kono T."/>
            <person name="Mallez S."/>
            <person name="Zhang Y."/>
            <person name="Obille A."/>
            <person name="Becker A."/>
            <person name="Abrahante J.E."/>
            <person name="Garbe J."/>
            <person name="Badalamenti J.P."/>
            <person name="Herman A."/>
            <person name="Mangelson H."/>
            <person name="Liachko I."/>
            <person name="Sullivan S."/>
            <person name="Sone E.D."/>
            <person name="Koren S."/>
            <person name="Silverstein K.A.T."/>
            <person name="Beckman K.B."/>
            <person name="Gohl D.M."/>
        </authorList>
    </citation>
    <scope>NUCLEOTIDE SEQUENCE</scope>
    <source>
        <strain evidence="1">Duluth1</strain>
        <tissue evidence="1">Whole animal</tissue>
    </source>
</reference>
<gene>
    <name evidence="1" type="ORF">DPMN_037139</name>
</gene>
<reference evidence="1" key="2">
    <citation type="submission" date="2020-11" db="EMBL/GenBank/DDBJ databases">
        <authorList>
            <person name="McCartney M.A."/>
            <person name="Auch B."/>
            <person name="Kono T."/>
            <person name="Mallez S."/>
            <person name="Becker A."/>
            <person name="Gohl D.M."/>
            <person name="Silverstein K.A.T."/>
            <person name="Koren S."/>
            <person name="Bechman K.B."/>
            <person name="Herman A."/>
            <person name="Abrahante J.E."/>
            <person name="Garbe J."/>
        </authorList>
    </citation>
    <scope>NUCLEOTIDE SEQUENCE</scope>
    <source>
        <strain evidence="1">Duluth1</strain>
        <tissue evidence="1">Whole animal</tissue>
    </source>
</reference>
<protein>
    <submittedName>
        <fullName evidence="1">Uncharacterized protein</fullName>
    </submittedName>
</protein>